<feature type="transmembrane region" description="Helical" evidence="2">
    <location>
        <begin position="185"/>
        <end position="206"/>
    </location>
</feature>
<accession>A0ABR8PUK9</accession>
<keyword evidence="2" id="KW-1133">Transmembrane helix</keyword>
<dbReference type="Pfam" id="PF10947">
    <property type="entry name" value="DUF2628"/>
    <property type="match status" value="1"/>
</dbReference>
<proteinExistence type="predicted"/>
<dbReference type="Proteomes" id="UP000627781">
    <property type="component" value="Unassembled WGS sequence"/>
</dbReference>
<evidence type="ECO:0000313" key="3">
    <source>
        <dbReference type="EMBL" id="MBD7911813.1"/>
    </source>
</evidence>
<dbReference type="InterPro" id="IPR024399">
    <property type="entry name" value="DUF2628"/>
</dbReference>
<dbReference type="RefSeq" id="WP_143315825.1">
    <property type="nucleotide sequence ID" value="NZ_JACSRA010000015.1"/>
</dbReference>
<evidence type="ECO:0000313" key="4">
    <source>
        <dbReference type="Proteomes" id="UP000627781"/>
    </source>
</evidence>
<sequence length="276" mass="31859">MFCPKCGKELNTNNVCVNPSCPSHINNNNSINQGYESTNQNTQGYNQNPQQQYVNQNFNGNYGFNQNNQYHPNQNTQNFNNSQFGENNDFRDQNGISSAEMMEFIGYKNSDYYIDKWGKSQENKNFISWNWPAFFTNFLWFWHRKMYGIAAGIFGVNFIIRLFIASTSATLTGHNFNIASRTTNWFGIILNILVGVLSSLFANQLYMKHATNKIRSIKSTSYMGFDNNTIFNRLRKSGGTTWAPLIFVIVVFVVIFIFALIAISFGSSHYRYSHFY</sequence>
<keyword evidence="4" id="KW-1185">Reference proteome</keyword>
<feature type="transmembrane region" description="Helical" evidence="2">
    <location>
        <begin position="242"/>
        <end position="266"/>
    </location>
</feature>
<dbReference type="EMBL" id="JACSRA010000015">
    <property type="protein sequence ID" value="MBD7911813.1"/>
    <property type="molecule type" value="Genomic_DNA"/>
</dbReference>
<gene>
    <name evidence="3" type="ORF">H9661_10625</name>
</gene>
<protein>
    <submittedName>
        <fullName evidence="3">DUF2628 domain-containing protein</fullName>
    </submittedName>
</protein>
<keyword evidence="2" id="KW-0472">Membrane</keyword>
<reference evidence="3 4" key="1">
    <citation type="submission" date="2020-08" db="EMBL/GenBank/DDBJ databases">
        <title>A Genomic Blueprint of the Chicken Gut Microbiome.</title>
        <authorList>
            <person name="Gilroy R."/>
            <person name="Ravi A."/>
            <person name="Getino M."/>
            <person name="Pursley I."/>
            <person name="Horton D.L."/>
            <person name="Alikhan N.-F."/>
            <person name="Baker D."/>
            <person name="Gharbi K."/>
            <person name="Hall N."/>
            <person name="Watson M."/>
            <person name="Adriaenssens E.M."/>
            <person name="Foster-Nyarko E."/>
            <person name="Jarju S."/>
            <person name="Secka A."/>
            <person name="Antonio M."/>
            <person name="Oren A."/>
            <person name="Chaudhuri R."/>
            <person name="La Ragione R.M."/>
            <person name="Hildebrand F."/>
            <person name="Pallen M.J."/>
        </authorList>
    </citation>
    <scope>NUCLEOTIDE SEQUENCE [LARGE SCALE GENOMIC DNA]</scope>
    <source>
        <strain evidence="3 4">Sa3CVN1</strain>
    </source>
</reference>
<feature type="region of interest" description="Disordered" evidence="1">
    <location>
        <begin position="64"/>
        <end position="84"/>
    </location>
</feature>
<organism evidence="3 4">
    <name type="scientific">Clostridium cibarium</name>
    <dbReference type="NCBI Taxonomy" id="2762247"/>
    <lineage>
        <taxon>Bacteria</taxon>
        <taxon>Bacillati</taxon>
        <taxon>Bacillota</taxon>
        <taxon>Clostridia</taxon>
        <taxon>Eubacteriales</taxon>
        <taxon>Clostridiaceae</taxon>
        <taxon>Clostridium</taxon>
    </lineage>
</organism>
<evidence type="ECO:0000256" key="1">
    <source>
        <dbReference type="SAM" id="MobiDB-lite"/>
    </source>
</evidence>
<evidence type="ECO:0000256" key="2">
    <source>
        <dbReference type="SAM" id="Phobius"/>
    </source>
</evidence>
<name>A0ABR8PUK9_9CLOT</name>
<feature type="transmembrane region" description="Helical" evidence="2">
    <location>
        <begin position="146"/>
        <end position="165"/>
    </location>
</feature>
<keyword evidence="2" id="KW-0812">Transmembrane</keyword>
<comment type="caution">
    <text evidence="3">The sequence shown here is derived from an EMBL/GenBank/DDBJ whole genome shotgun (WGS) entry which is preliminary data.</text>
</comment>